<evidence type="ECO:0000313" key="13">
    <source>
        <dbReference type="Proteomes" id="UP000541154"/>
    </source>
</evidence>
<evidence type="ECO:0000313" key="12">
    <source>
        <dbReference type="EMBL" id="KAF5856335.1"/>
    </source>
</evidence>
<keyword evidence="7 11" id="KW-1133">Transmembrane helix</keyword>
<dbReference type="GO" id="GO:0015184">
    <property type="term" value="F:L-cystine transmembrane transporter activity"/>
    <property type="evidence" value="ECO:0007669"/>
    <property type="project" value="TreeGrafter"/>
</dbReference>
<evidence type="ECO:0000256" key="11">
    <source>
        <dbReference type="SAM" id="Phobius"/>
    </source>
</evidence>
<evidence type="ECO:0000256" key="7">
    <source>
        <dbReference type="ARBA" id="ARBA00022989"/>
    </source>
</evidence>
<dbReference type="AlphaFoldDB" id="A0A8H6E2Y7"/>
<dbReference type="GO" id="GO:0005774">
    <property type="term" value="C:vacuolar membrane"/>
    <property type="evidence" value="ECO:0007669"/>
    <property type="project" value="TreeGrafter"/>
</dbReference>
<protein>
    <recommendedName>
        <fullName evidence="14">Cystinosin</fullName>
    </recommendedName>
</protein>
<name>A0A8H6E2Y7_PETAA</name>
<evidence type="ECO:0000256" key="5">
    <source>
        <dbReference type="ARBA" id="ARBA00022737"/>
    </source>
</evidence>
<evidence type="ECO:0000256" key="9">
    <source>
        <dbReference type="ARBA" id="ARBA00023228"/>
    </source>
</evidence>
<feature type="transmembrane region" description="Helical" evidence="11">
    <location>
        <begin position="71"/>
        <end position="89"/>
    </location>
</feature>
<evidence type="ECO:0000256" key="8">
    <source>
        <dbReference type="ARBA" id="ARBA00023136"/>
    </source>
</evidence>
<dbReference type="InterPro" id="IPR005282">
    <property type="entry name" value="LC_transporter"/>
</dbReference>
<dbReference type="PANTHER" id="PTHR13131:SF5">
    <property type="entry name" value="CYSTINOSIN"/>
    <property type="match status" value="1"/>
</dbReference>
<comment type="catalytic activity">
    <reaction evidence="10">
        <text>L-cystine(out) + H(+)(out) = L-cystine(in) + H(+)(in)</text>
        <dbReference type="Rhea" id="RHEA:66172"/>
        <dbReference type="ChEBI" id="CHEBI:15378"/>
        <dbReference type="ChEBI" id="CHEBI:35491"/>
    </reaction>
    <physiologicalReaction direction="left-to-right" evidence="10">
        <dbReference type="Rhea" id="RHEA:66173"/>
    </physiologicalReaction>
</comment>
<keyword evidence="13" id="KW-1185">Reference proteome</keyword>
<dbReference type="Gene3D" id="1.20.1280.290">
    <property type="match status" value="2"/>
</dbReference>
<evidence type="ECO:0000256" key="6">
    <source>
        <dbReference type="ARBA" id="ARBA00022847"/>
    </source>
</evidence>
<keyword evidence="6" id="KW-0769">Symport</keyword>
<feature type="transmembrane region" description="Helical" evidence="11">
    <location>
        <begin position="126"/>
        <end position="145"/>
    </location>
</feature>
<proteinExistence type="inferred from homology"/>
<evidence type="ECO:0000256" key="1">
    <source>
        <dbReference type="ARBA" id="ARBA00004155"/>
    </source>
</evidence>
<keyword evidence="3" id="KW-0813">Transport</keyword>
<dbReference type="PANTHER" id="PTHR13131">
    <property type="entry name" value="CYSTINOSIN"/>
    <property type="match status" value="1"/>
</dbReference>
<dbReference type="FunFam" id="1.20.1280.290:FF:000016">
    <property type="entry name" value="Cystinosin homolog"/>
    <property type="match status" value="1"/>
</dbReference>
<dbReference type="Pfam" id="PF04193">
    <property type="entry name" value="PQ-loop"/>
    <property type="match status" value="2"/>
</dbReference>
<keyword evidence="5" id="KW-0677">Repeat</keyword>
<organism evidence="12 13">
    <name type="scientific">Petromyces alliaceus</name>
    <name type="common">Aspergillus alliaceus</name>
    <dbReference type="NCBI Taxonomy" id="209559"/>
    <lineage>
        <taxon>Eukaryota</taxon>
        <taxon>Fungi</taxon>
        <taxon>Dikarya</taxon>
        <taxon>Ascomycota</taxon>
        <taxon>Pezizomycotina</taxon>
        <taxon>Eurotiomycetes</taxon>
        <taxon>Eurotiomycetidae</taxon>
        <taxon>Eurotiales</taxon>
        <taxon>Aspergillaceae</taxon>
        <taxon>Aspergillus</taxon>
        <taxon>Aspergillus subgen. Circumdati</taxon>
    </lineage>
</organism>
<dbReference type="SMART" id="SM00679">
    <property type="entry name" value="CTNS"/>
    <property type="match status" value="2"/>
</dbReference>
<evidence type="ECO:0000256" key="3">
    <source>
        <dbReference type="ARBA" id="ARBA00022448"/>
    </source>
</evidence>
<keyword evidence="8 11" id="KW-0472">Membrane</keyword>
<accession>A0A8H6E2Y7</accession>
<comment type="caution">
    <text evidence="12">The sequence shown here is derived from an EMBL/GenBank/DDBJ whole genome shotgun (WGS) entry which is preliminary data.</text>
</comment>
<gene>
    <name evidence="12" type="ORF">ETB97_007519</name>
</gene>
<comment type="subcellular location">
    <subcellularLocation>
        <location evidence="1">Lysosome membrane</location>
        <topology evidence="1">Multi-pass membrane protein</topology>
    </subcellularLocation>
</comment>
<reference evidence="12 13" key="1">
    <citation type="submission" date="2019-04" db="EMBL/GenBank/DDBJ databases">
        <title>Aspergillus burnettii sp. nov., novel species from soil in southeast Queensland.</title>
        <authorList>
            <person name="Gilchrist C.L.M."/>
            <person name="Pitt J.I."/>
            <person name="Lange L."/>
            <person name="Lacey H.J."/>
            <person name="Vuong D."/>
            <person name="Midgley D.J."/>
            <person name="Greenfield P."/>
            <person name="Bradbury M."/>
            <person name="Lacey E."/>
            <person name="Busk P.K."/>
            <person name="Pilgaard B."/>
            <person name="Chooi Y.H."/>
            <person name="Piggott A.M."/>
        </authorList>
    </citation>
    <scope>NUCLEOTIDE SEQUENCE [LARGE SCALE GENOMIC DNA]</scope>
    <source>
        <strain evidence="12 13">FRR 5400</strain>
    </source>
</reference>
<sequence>MSSQVEMFIKALSRLLGWIYTICWSASFYPQPITNFQRSSTFGLAIDFPTINVLGYICYTGSEESTVRFNDFVFAVHAVILSIITYTQFWPIVYSLSYVKLLVTITKYVPQAWVNYKRKSTQGWHIGQILLDLAGGMLSLIQLFIDSSFQDDWSGITGNPVKLLLSNVSILFDFLFMVQHYILYRDADDHVDKYPGPDVTTPLLSESNGVPRAEDA</sequence>
<dbReference type="GO" id="GO:0000324">
    <property type="term" value="C:fungal-type vacuole"/>
    <property type="evidence" value="ECO:0007669"/>
    <property type="project" value="TreeGrafter"/>
</dbReference>
<keyword evidence="9" id="KW-0458">Lysosome</keyword>
<evidence type="ECO:0008006" key="14">
    <source>
        <dbReference type="Google" id="ProtNLM"/>
    </source>
</evidence>
<feature type="transmembrane region" description="Helical" evidence="11">
    <location>
        <begin position="12"/>
        <end position="29"/>
    </location>
</feature>
<keyword evidence="4 11" id="KW-0812">Transmembrane</keyword>
<evidence type="ECO:0000256" key="2">
    <source>
        <dbReference type="ARBA" id="ARBA00006855"/>
    </source>
</evidence>
<comment type="similarity">
    <text evidence="2">Belongs to the cystinosin family.</text>
</comment>
<evidence type="ECO:0000256" key="10">
    <source>
        <dbReference type="ARBA" id="ARBA00048473"/>
    </source>
</evidence>
<dbReference type="GO" id="GO:0015293">
    <property type="term" value="F:symporter activity"/>
    <property type="evidence" value="ECO:0007669"/>
    <property type="project" value="UniProtKB-KW"/>
</dbReference>
<feature type="transmembrane region" description="Helical" evidence="11">
    <location>
        <begin position="165"/>
        <end position="184"/>
    </location>
</feature>
<evidence type="ECO:0000256" key="4">
    <source>
        <dbReference type="ARBA" id="ARBA00022692"/>
    </source>
</evidence>
<dbReference type="InterPro" id="IPR006603">
    <property type="entry name" value="PQ-loop_rpt"/>
</dbReference>
<dbReference type="Proteomes" id="UP000541154">
    <property type="component" value="Unassembled WGS sequence"/>
</dbReference>
<dbReference type="EMBL" id="SPNV01000327">
    <property type="protein sequence ID" value="KAF5856335.1"/>
    <property type="molecule type" value="Genomic_DNA"/>
</dbReference>